<sequence length="93" mass="10679">MTFRHEETPQGGRFFISANNENYGYIDYEWQGDVMAITHTVVAPAHQGKGIAKMLLDEVARYARLHQKKLRAVCPYVVKMFARDAAYDDVKVE</sequence>
<dbReference type="Gene3D" id="3.40.630.30">
    <property type="match status" value="1"/>
</dbReference>
<dbReference type="GO" id="GO:0016747">
    <property type="term" value="F:acyltransferase activity, transferring groups other than amino-acyl groups"/>
    <property type="evidence" value="ECO:0007669"/>
    <property type="project" value="InterPro"/>
</dbReference>
<dbReference type="EMBL" id="FUXK01000024">
    <property type="protein sequence ID" value="SKA05704.1"/>
    <property type="molecule type" value="Genomic_DNA"/>
</dbReference>
<organism evidence="3 4">
    <name type="scientific">Segatella oulorum</name>
    <dbReference type="NCBI Taxonomy" id="28136"/>
    <lineage>
        <taxon>Bacteria</taxon>
        <taxon>Pseudomonadati</taxon>
        <taxon>Bacteroidota</taxon>
        <taxon>Bacteroidia</taxon>
        <taxon>Bacteroidales</taxon>
        <taxon>Prevotellaceae</taxon>
        <taxon>Segatella</taxon>
    </lineage>
</organism>
<dbReference type="AlphaFoldDB" id="A0A1T4QPU3"/>
<evidence type="ECO:0000259" key="2">
    <source>
        <dbReference type="PROSITE" id="PS51729"/>
    </source>
</evidence>
<dbReference type="eggNOG" id="COG2388">
    <property type="taxonomic scope" value="Bacteria"/>
</dbReference>
<dbReference type="Pfam" id="PF14542">
    <property type="entry name" value="Acetyltransf_CG"/>
    <property type="match status" value="1"/>
</dbReference>
<dbReference type="STRING" id="28136.SAMN02745202_01895"/>
<accession>A0A1T4QPU3</accession>
<evidence type="ECO:0000313" key="3">
    <source>
        <dbReference type="EMBL" id="SKA05704.1"/>
    </source>
</evidence>
<evidence type="ECO:0000313" key="4">
    <source>
        <dbReference type="Proteomes" id="UP000190065"/>
    </source>
</evidence>
<dbReference type="PANTHER" id="PTHR31435">
    <property type="entry name" value="PROTEIN NATD1"/>
    <property type="match status" value="1"/>
</dbReference>
<protein>
    <submittedName>
        <fullName evidence="3">Uncharacterized protein</fullName>
    </submittedName>
</protein>
<name>A0A1T4QPU3_9BACT</name>
<proteinExistence type="predicted"/>
<dbReference type="Proteomes" id="UP000190065">
    <property type="component" value="Unassembled WGS sequence"/>
</dbReference>
<dbReference type="InterPro" id="IPR045057">
    <property type="entry name" value="Gcn5-rel_NAT"/>
</dbReference>
<dbReference type="InterPro" id="IPR031165">
    <property type="entry name" value="GNAT_YJDJ"/>
</dbReference>
<reference evidence="3 4" key="1">
    <citation type="submission" date="2017-02" db="EMBL/GenBank/DDBJ databases">
        <authorList>
            <person name="Peterson S.W."/>
        </authorList>
    </citation>
    <scope>NUCLEOTIDE SEQUENCE [LARGE SCALE GENOMIC DNA]</scope>
    <source>
        <strain evidence="3 4">ATCC 43324</strain>
    </source>
</reference>
<dbReference type="PROSITE" id="PS51729">
    <property type="entry name" value="GNAT_YJDJ"/>
    <property type="match status" value="1"/>
</dbReference>
<gene>
    <name evidence="3" type="ORF">SAMN02745202_01895</name>
</gene>
<feature type="domain" description="N-acetyltransferase" evidence="2">
    <location>
        <begin position="6"/>
        <end position="92"/>
    </location>
</feature>
<dbReference type="CDD" id="cd04301">
    <property type="entry name" value="NAT_SF"/>
    <property type="match status" value="1"/>
</dbReference>
<feature type="domain" description="N-acetyltransferase" evidence="1">
    <location>
        <begin position="1"/>
        <end position="93"/>
    </location>
</feature>
<dbReference type="RefSeq" id="WP_025070472.1">
    <property type="nucleotide sequence ID" value="NZ_FUXK01000024.1"/>
</dbReference>
<dbReference type="PROSITE" id="PS51186">
    <property type="entry name" value="GNAT"/>
    <property type="match status" value="1"/>
</dbReference>
<evidence type="ECO:0000259" key="1">
    <source>
        <dbReference type="PROSITE" id="PS51186"/>
    </source>
</evidence>
<dbReference type="SUPFAM" id="SSF55729">
    <property type="entry name" value="Acyl-CoA N-acyltransferases (Nat)"/>
    <property type="match status" value="1"/>
</dbReference>
<dbReference type="InterPro" id="IPR016181">
    <property type="entry name" value="Acyl_CoA_acyltransferase"/>
</dbReference>
<dbReference type="InterPro" id="IPR000182">
    <property type="entry name" value="GNAT_dom"/>
</dbReference>
<dbReference type="PANTHER" id="PTHR31435:SF10">
    <property type="entry name" value="BSR4717 PROTEIN"/>
    <property type="match status" value="1"/>
</dbReference>